<dbReference type="OrthoDB" id="9784378at2"/>
<sequence length="543" mass="60357">MRWSNFASLLLLSNAILLNAVSTNTAVAGEVAVPICSSGMVWEDRNGNGQRDPGERPLAGIKLSDGQQLVTTDAQGHYRLPANDGRTVFIIKPAAYALPERADGLPDAWKNSPSPTSSTLKYGGLRDARAACKDFGLVPQPRQRMSADSMRMLVFSDTQTKSMQDVDYYLRDIVQPLLAQRDQYQLGTTLGDVVNDDLSLYPQLKQVTAQLGLPWLHIPGNHDLDFDAGSDEESLLSYRNQFGPDTFAWEEPLLTFIGLDDVVYQPGVKPAYVGGLREDQFRFLQEYLPTVRKDRLLVLAMHIPTFLPDPGRETFRLADRQRLFDLLKDFPHVLLLSGHSHTQQQWFHGADEGWHGTQPLHEYNVGAACGAFWSGVKDAQGIPDSRMADGTPNGYADLRVAGDGSYALAWHAARDPEGSHIGLHLPQVLRQGAYPAWGVYANVYMGDAASRVEFRVDGADWKPMTQVRQPDPGLLAENVRDDQAPALRGYDRSPEAVPSAHLWRGALPTDLSIGEHQVEVRVFDRWQGEQRVQGHYRLQDAKP</sequence>
<dbReference type="PANTHER" id="PTHR43143">
    <property type="entry name" value="METALLOPHOSPHOESTERASE, CALCINEURIN SUPERFAMILY"/>
    <property type="match status" value="1"/>
</dbReference>
<comment type="caution">
    <text evidence="5">The sequence shown here is derived from an EMBL/GenBank/DDBJ whole genome shotgun (WGS) entry which is preliminary data.</text>
</comment>
<dbReference type="STRING" id="344882.ABB29_03730"/>
<dbReference type="Pfam" id="PF16370">
    <property type="entry name" value="MetallophosC"/>
    <property type="match status" value="1"/>
</dbReference>
<dbReference type="RefSeq" id="WP_057657274.1">
    <property type="nucleotide sequence ID" value="NZ_LDJL01000004.1"/>
</dbReference>
<dbReference type="SUPFAM" id="SSF56300">
    <property type="entry name" value="Metallo-dependent phosphatases"/>
    <property type="match status" value="1"/>
</dbReference>
<reference evidence="5 6" key="1">
    <citation type="submission" date="2015-05" db="EMBL/GenBank/DDBJ databases">
        <title>Genome sequencing and analysis of members of genus Stenotrophomonas.</title>
        <authorList>
            <person name="Patil P.P."/>
            <person name="Midha S."/>
            <person name="Patil P.B."/>
        </authorList>
    </citation>
    <scope>NUCLEOTIDE SEQUENCE [LARGE SCALE GENOMIC DNA]</scope>
    <source>
        <strain evidence="5 6">DSM 21858</strain>
    </source>
</reference>
<dbReference type="PANTHER" id="PTHR43143:SF6">
    <property type="entry name" value="BLL3016 PROTEIN"/>
    <property type="match status" value="1"/>
</dbReference>
<dbReference type="Proteomes" id="UP000052052">
    <property type="component" value="Unassembled WGS sequence"/>
</dbReference>
<dbReference type="InterPro" id="IPR004843">
    <property type="entry name" value="Calcineurin-like_PHP"/>
</dbReference>
<dbReference type="Pfam" id="PF16371">
    <property type="entry name" value="MetallophosN"/>
    <property type="match status" value="1"/>
</dbReference>
<keyword evidence="6" id="KW-1185">Reference proteome</keyword>
<evidence type="ECO:0000259" key="3">
    <source>
        <dbReference type="Pfam" id="PF16370"/>
    </source>
</evidence>
<feature type="signal peptide" evidence="1">
    <location>
        <begin position="1"/>
        <end position="28"/>
    </location>
</feature>
<organism evidence="5 6">
    <name type="scientific">Pseudoxanthomonas dokdonensis</name>
    <dbReference type="NCBI Taxonomy" id="344882"/>
    <lineage>
        <taxon>Bacteria</taxon>
        <taxon>Pseudomonadati</taxon>
        <taxon>Pseudomonadota</taxon>
        <taxon>Gammaproteobacteria</taxon>
        <taxon>Lysobacterales</taxon>
        <taxon>Lysobacteraceae</taxon>
        <taxon>Pseudoxanthomonas</taxon>
    </lineage>
</organism>
<feature type="domain" description="Calcineurin-like phosphoesterase C-terminal" evidence="3">
    <location>
        <begin position="362"/>
        <end position="526"/>
    </location>
</feature>
<evidence type="ECO:0000259" key="2">
    <source>
        <dbReference type="Pfam" id="PF00149"/>
    </source>
</evidence>
<dbReference type="InterPro" id="IPR051918">
    <property type="entry name" value="STPP_CPPED1"/>
</dbReference>
<evidence type="ECO:0000259" key="4">
    <source>
        <dbReference type="Pfam" id="PF16371"/>
    </source>
</evidence>
<dbReference type="InterPro" id="IPR032285">
    <property type="entry name" value="Metallophos_N"/>
</dbReference>
<dbReference type="PATRIC" id="fig|344882.3.peg.2077"/>
<accession>A0A0R0D0N2</accession>
<proteinExistence type="predicted"/>
<feature type="chain" id="PRO_5006394897" evidence="1">
    <location>
        <begin position="29"/>
        <end position="543"/>
    </location>
</feature>
<evidence type="ECO:0000256" key="1">
    <source>
        <dbReference type="SAM" id="SignalP"/>
    </source>
</evidence>
<protein>
    <submittedName>
        <fullName evidence="5">Calcineurin phosphoesterase</fullName>
    </submittedName>
</protein>
<keyword evidence="1" id="KW-0732">Signal</keyword>
<dbReference type="Gene3D" id="2.60.40.10">
    <property type="entry name" value="Immunoglobulins"/>
    <property type="match status" value="1"/>
</dbReference>
<dbReference type="GO" id="GO:0016787">
    <property type="term" value="F:hydrolase activity"/>
    <property type="evidence" value="ECO:0007669"/>
    <property type="project" value="InterPro"/>
</dbReference>
<name>A0A0R0D0N2_9GAMM</name>
<dbReference type="EMBL" id="LDJL01000004">
    <property type="protein sequence ID" value="KRG70952.1"/>
    <property type="molecule type" value="Genomic_DNA"/>
</dbReference>
<evidence type="ECO:0000313" key="6">
    <source>
        <dbReference type="Proteomes" id="UP000052052"/>
    </source>
</evidence>
<dbReference type="AlphaFoldDB" id="A0A0R0D0N2"/>
<feature type="domain" description="Calcineurin-like phosphoesterase N-terminal" evidence="4">
    <location>
        <begin position="53"/>
        <end position="113"/>
    </location>
</feature>
<dbReference type="InterPro" id="IPR013783">
    <property type="entry name" value="Ig-like_fold"/>
</dbReference>
<dbReference type="SUPFAM" id="SSF117074">
    <property type="entry name" value="Hypothetical protein PA1324"/>
    <property type="match status" value="1"/>
</dbReference>
<dbReference type="Gene3D" id="3.60.21.10">
    <property type="match status" value="1"/>
</dbReference>
<gene>
    <name evidence="5" type="ORF">ABB29_03730</name>
</gene>
<feature type="domain" description="Calcineurin-like phosphoesterase" evidence="2">
    <location>
        <begin position="150"/>
        <end position="342"/>
    </location>
</feature>
<dbReference type="InterPro" id="IPR032288">
    <property type="entry name" value="Metallophos_C"/>
</dbReference>
<dbReference type="Pfam" id="PF00149">
    <property type="entry name" value="Metallophos"/>
    <property type="match status" value="1"/>
</dbReference>
<evidence type="ECO:0000313" key="5">
    <source>
        <dbReference type="EMBL" id="KRG70952.1"/>
    </source>
</evidence>
<dbReference type="InterPro" id="IPR029052">
    <property type="entry name" value="Metallo-depent_PP-like"/>
</dbReference>